<dbReference type="Proteomes" id="UP000309937">
    <property type="component" value="Unassembled WGS sequence"/>
</dbReference>
<gene>
    <name evidence="1" type="ORF">C9Z68_23720</name>
</gene>
<dbReference type="RefSeq" id="WP_000244907.1">
    <property type="nucleotide sequence ID" value="NZ_BLES01000012.1"/>
</dbReference>
<accession>A0A0L7AIV2</accession>
<reference evidence="1 2" key="1">
    <citation type="submission" date="2018-12" db="EMBL/GenBank/DDBJ databases">
        <title>Food and Water Safety Consortium.</title>
        <authorList>
            <person name="Tyson S."/>
            <person name="Peterson C.-L."/>
            <person name="Olson A."/>
            <person name="Tyler S."/>
            <person name="Cabral J."/>
            <person name="Lynch T."/>
            <person name="Knox N."/>
            <person name="Van Domselaar G."/>
            <person name="Graham M."/>
        </authorList>
    </citation>
    <scope>NUCLEOTIDE SEQUENCE [LARGE SCALE GENOMIC DNA]</scope>
    <source>
        <strain evidence="1 2">FWSEC0118</strain>
    </source>
</reference>
<dbReference type="EMBL" id="RRGJ01000059">
    <property type="protein sequence ID" value="TJQ08403.1"/>
    <property type="molecule type" value="Genomic_DNA"/>
</dbReference>
<protein>
    <submittedName>
        <fullName evidence="1">Uncharacterized protein</fullName>
    </submittedName>
</protein>
<evidence type="ECO:0000313" key="2">
    <source>
        <dbReference type="Proteomes" id="UP000309937"/>
    </source>
</evidence>
<name>A0A0L7AIV2_ECOLX</name>
<evidence type="ECO:0000313" key="1">
    <source>
        <dbReference type="EMBL" id="TJQ08403.1"/>
    </source>
</evidence>
<sequence>MVMDIKNECNQAIKTSYLDMANPNFAFVMEGYNSSKYKEIISAFSSRFDIRDNTELNYDVCLSLEVVLQKGIAFIYISLVGQYAFIIFKDDVITSSMNIGAEIADLINVLIRHDFKILDKDFLLSKPGCDIYPGLSNSNEMYLNYLFSPGLKIK</sequence>
<comment type="caution">
    <text evidence="1">The sequence shown here is derived from an EMBL/GenBank/DDBJ whole genome shotgun (WGS) entry which is preliminary data.</text>
</comment>
<proteinExistence type="predicted"/>
<organism evidence="1 2">
    <name type="scientific">Escherichia coli</name>
    <dbReference type="NCBI Taxonomy" id="562"/>
    <lineage>
        <taxon>Bacteria</taxon>
        <taxon>Pseudomonadati</taxon>
        <taxon>Pseudomonadota</taxon>
        <taxon>Gammaproteobacteria</taxon>
        <taxon>Enterobacterales</taxon>
        <taxon>Enterobacteriaceae</taxon>
        <taxon>Escherichia</taxon>
    </lineage>
</organism>
<dbReference type="AlphaFoldDB" id="A0A0L7AIV2"/>